<evidence type="ECO:0000259" key="7">
    <source>
        <dbReference type="SMART" id="SM00906"/>
    </source>
</evidence>
<feature type="non-terminal residue" evidence="8">
    <location>
        <position position="1"/>
    </location>
</feature>
<dbReference type="AlphaFoldDB" id="A0A1V6R4D5"/>
<feature type="compositionally biased region" description="Low complexity" evidence="6">
    <location>
        <begin position="114"/>
        <end position="125"/>
    </location>
</feature>
<comment type="caution">
    <text evidence="8">The sequence shown here is derived from an EMBL/GenBank/DDBJ whole genome shotgun (WGS) entry which is preliminary data.</text>
</comment>
<keyword evidence="2" id="KW-0805">Transcription regulation</keyword>
<protein>
    <recommendedName>
        <fullName evidence="7">Xylanolytic transcriptional activator regulatory domain-containing protein</fullName>
    </recommendedName>
</protein>
<feature type="region of interest" description="Disordered" evidence="6">
    <location>
        <begin position="103"/>
        <end position="141"/>
    </location>
</feature>
<evidence type="ECO:0000256" key="3">
    <source>
        <dbReference type="ARBA" id="ARBA00023125"/>
    </source>
</evidence>
<evidence type="ECO:0000256" key="5">
    <source>
        <dbReference type="ARBA" id="ARBA00023242"/>
    </source>
</evidence>
<accession>A0A1V6R4D5</accession>
<keyword evidence="3" id="KW-0238">DNA-binding</keyword>
<feature type="domain" description="Xylanolytic transcriptional activator regulatory" evidence="7">
    <location>
        <begin position="343"/>
        <end position="420"/>
    </location>
</feature>
<name>A0A1V6R4D5_9EURO</name>
<dbReference type="PANTHER" id="PTHR46910:SF37">
    <property type="entry name" value="ZN(II)2CYS6 TRANSCRIPTION FACTOR (EUROFUNG)"/>
    <property type="match status" value="1"/>
</dbReference>
<feature type="compositionally biased region" description="Polar residues" evidence="6">
    <location>
        <begin position="126"/>
        <end position="141"/>
    </location>
</feature>
<dbReference type="EMBL" id="MDYP01000095">
    <property type="protein sequence ID" value="OQD96221.1"/>
    <property type="molecule type" value="Genomic_DNA"/>
</dbReference>
<dbReference type="CDD" id="cd12148">
    <property type="entry name" value="fungal_TF_MHR"/>
    <property type="match status" value="1"/>
</dbReference>
<proteinExistence type="predicted"/>
<reference evidence="9" key="1">
    <citation type="journal article" date="2017" name="Nat. Microbiol.">
        <title>Global analysis of biosynthetic gene clusters reveals vast potential of secondary metabolite production in Penicillium species.</title>
        <authorList>
            <person name="Nielsen J.C."/>
            <person name="Grijseels S."/>
            <person name="Prigent S."/>
            <person name="Ji B."/>
            <person name="Dainat J."/>
            <person name="Nielsen K.F."/>
            <person name="Frisvad J.C."/>
            <person name="Workman M."/>
            <person name="Nielsen J."/>
        </authorList>
    </citation>
    <scope>NUCLEOTIDE SEQUENCE [LARGE SCALE GENOMIC DNA]</scope>
    <source>
        <strain evidence="9">IBT 29486</strain>
    </source>
</reference>
<organism evidence="8 9">
    <name type="scientific">Penicillium vulpinum</name>
    <dbReference type="NCBI Taxonomy" id="29845"/>
    <lineage>
        <taxon>Eukaryota</taxon>
        <taxon>Fungi</taxon>
        <taxon>Dikarya</taxon>
        <taxon>Ascomycota</taxon>
        <taxon>Pezizomycotina</taxon>
        <taxon>Eurotiomycetes</taxon>
        <taxon>Eurotiomycetidae</taxon>
        <taxon>Eurotiales</taxon>
        <taxon>Aspergillaceae</taxon>
        <taxon>Penicillium</taxon>
    </lineage>
</organism>
<comment type="subcellular location">
    <subcellularLocation>
        <location evidence="1">Nucleus</location>
    </subcellularLocation>
</comment>
<evidence type="ECO:0000313" key="9">
    <source>
        <dbReference type="Proteomes" id="UP000191518"/>
    </source>
</evidence>
<dbReference type="GO" id="GO:0006351">
    <property type="term" value="P:DNA-templated transcription"/>
    <property type="evidence" value="ECO:0007669"/>
    <property type="project" value="InterPro"/>
</dbReference>
<dbReference type="GO" id="GO:0003677">
    <property type="term" value="F:DNA binding"/>
    <property type="evidence" value="ECO:0007669"/>
    <property type="project" value="UniProtKB-KW"/>
</dbReference>
<dbReference type="SMART" id="SM00906">
    <property type="entry name" value="Fungal_trans"/>
    <property type="match status" value="1"/>
</dbReference>
<dbReference type="InterPro" id="IPR007219">
    <property type="entry name" value="XnlR_reg_dom"/>
</dbReference>
<dbReference type="InterPro" id="IPR050987">
    <property type="entry name" value="AtrR-like"/>
</dbReference>
<evidence type="ECO:0000256" key="2">
    <source>
        <dbReference type="ARBA" id="ARBA00023015"/>
    </source>
</evidence>
<evidence type="ECO:0000256" key="1">
    <source>
        <dbReference type="ARBA" id="ARBA00004123"/>
    </source>
</evidence>
<keyword evidence="5" id="KW-0539">Nucleus</keyword>
<evidence type="ECO:0000256" key="6">
    <source>
        <dbReference type="SAM" id="MobiDB-lite"/>
    </source>
</evidence>
<dbReference type="Proteomes" id="UP000191518">
    <property type="component" value="Unassembled WGS sequence"/>
</dbReference>
<keyword evidence="4" id="KW-0804">Transcription</keyword>
<gene>
    <name evidence="8" type="ORF">PENVUL_c095G06075</name>
</gene>
<dbReference type="Pfam" id="PF04082">
    <property type="entry name" value="Fungal_trans"/>
    <property type="match status" value="1"/>
</dbReference>
<evidence type="ECO:0000313" key="8">
    <source>
        <dbReference type="EMBL" id="OQD96221.1"/>
    </source>
</evidence>
<sequence length="659" mass="74113">GWEPAFVELSEALNWAGCLAPITPVTYFIISQSLCTSNFQFVSSLEATVDFIIWSAVELAVTLTCVGIPTIRPLYRTIVHGSHLESADDRYLQHGDSNHYTRFLPRDSPQSLEASTTTNTTASNSPGNTQPHIQPPDSSSSVRVHFAGKALGVISFLTGTPFLFPEGQEWIKARTGQHVAIEKLCPARAPWDKERGQSFNTFLMNMNTCNPYELPDRETVQMYFQAYKSSRVMRRIFPIIDPELFEETLHTAYSQFSSTFKYDQASARVCVIAFVIFVSRLPDLNDKVSASTMSATPINHDQLATKAQFLMSQVLQESANLDAAQAITILTLFELSSGNMRTTNYFGAIATRLIFMLGGNLSNSHAILTDKRSEQKHTQLRNLFWICYTIDKDLALRTGQPPTIIDENCDLTLPPGYLDRAFLDVENEDPWYGPVFPFDLRLSIIKARAHRELYSVSCLQKSDAELLKSIRELDDALEEWRLSVPPEWRPTMSFSSETSDPNMGMQTVMLRLNYHLCMTIIHQASGRCKAWMQGQSGMMDGVSSSMALSVEASRSSLCYLEAAEHVVVDGVFWTLIFYPISALLTIFCSILQNPLDPHSREDLGRLNVATVMMERIFSRKLPESELVHFKLVADFIVELKRLAECAIDKAWAEQRAASH</sequence>
<keyword evidence="9" id="KW-1185">Reference proteome</keyword>
<dbReference type="PANTHER" id="PTHR46910">
    <property type="entry name" value="TRANSCRIPTION FACTOR PDR1"/>
    <property type="match status" value="1"/>
</dbReference>
<dbReference type="GO" id="GO:0003700">
    <property type="term" value="F:DNA-binding transcription factor activity"/>
    <property type="evidence" value="ECO:0007669"/>
    <property type="project" value="InterPro"/>
</dbReference>
<dbReference type="GO" id="GO:0005634">
    <property type="term" value="C:nucleus"/>
    <property type="evidence" value="ECO:0007669"/>
    <property type="project" value="UniProtKB-SubCell"/>
</dbReference>
<dbReference type="GO" id="GO:0008270">
    <property type="term" value="F:zinc ion binding"/>
    <property type="evidence" value="ECO:0007669"/>
    <property type="project" value="InterPro"/>
</dbReference>
<evidence type="ECO:0000256" key="4">
    <source>
        <dbReference type="ARBA" id="ARBA00023163"/>
    </source>
</evidence>
<dbReference type="STRING" id="29845.A0A1V6R4D5"/>